<protein>
    <submittedName>
        <fullName evidence="2">Thioesterase</fullName>
    </submittedName>
</protein>
<dbReference type="InterPro" id="IPR025540">
    <property type="entry name" value="FlK"/>
</dbReference>
<dbReference type="Proteomes" id="UP000447833">
    <property type="component" value="Unassembled WGS sequence"/>
</dbReference>
<evidence type="ECO:0000259" key="1">
    <source>
        <dbReference type="Pfam" id="PF22636"/>
    </source>
</evidence>
<name>A0A845F467_9BACL</name>
<accession>A0A845F467</accession>
<dbReference type="InterPro" id="IPR029069">
    <property type="entry name" value="HotDog_dom_sf"/>
</dbReference>
<dbReference type="RefSeq" id="WP_160920996.1">
    <property type="nucleotide sequence ID" value="NZ_WMEY01000008.1"/>
</dbReference>
<dbReference type="InterPro" id="IPR054485">
    <property type="entry name" value="FlK-like_dom"/>
</dbReference>
<dbReference type="SUPFAM" id="SSF54637">
    <property type="entry name" value="Thioesterase/thiol ester dehydrase-isomerase"/>
    <property type="match status" value="1"/>
</dbReference>
<reference evidence="2 3" key="1">
    <citation type="submission" date="2019-11" db="EMBL/GenBank/DDBJ databases">
        <title>Genome sequences of 17 halophilic strains isolated from different environments.</title>
        <authorList>
            <person name="Furrow R.E."/>
        </authorList>
    </citation>
    <scope>NUCLEOTIDE SEQUENCE [LARGE SCALE GENOMIC DNA]</scope>
    <source>
        <strain evidence="2 3">22506_14_FS</strain>
    </source>
</reference>
<comment type="caution">
    <text evidence="2">The sequence shown here is derived from an EMBL/GenBank/DDBJ whole genome shotgun (WGS) entry which is preliminary data.</text>
</comment>
<dbReference type="AlphaFoldDB" id="A0A845F467"/>
<dbReference type="Gene3D" id="3.10.129.10">
    <property type="entry name" value="Hotdog Thioesterase"/>
    <property type="match status" value="1"/>
</dbReference>
<gene>
    <name evidence="2" type="ORF">GLW07_19430</name>
</gene>
<sequence length="131" mass="14519">MKQGISVGQSAVIHVEVTPDMYAQFEGEIIHQAYSTVSMVYHMEWAARQLILPYLEDDEEGIGGGVEVKHMGPACEGQSLTIRAVIITLTHKSVISRIDVKKGRELIGTGKVIQFILPKKVIDEKLENAKM</sequence>
<evidence type="ECO:0000313" key="2">
    <source>
        <dbReference type="EMBL" id="MYL65534.1"/>
    </source>
</evidence>
<dbReference type="EMBL" id="WMEY01000008">
    <property type="protein sequence ID" value="MYL65534.1"/>
    <property type="molecule type" value="Genomic_DNA"/>
</dbReference>
<proteinExistence type="predicted"/>
<feature type="domain" description="Fluoroacetyl-CoA-specific thioesterase-like" evidence="1">
    <location>
        <begin position="17"/>
        <end position="119"/>
    </location>
</feature>
<dbReference type="PANTHER" id="PTHR36934">
    <property type="entry name" value="BLR0278 PROTEIN"/>
    <property type="match status" value="1"/>
</dbReference>
<dbReference type="PANTHER" id="PTHR36934:SF1">
    <property type="entry name" value="THIOESTERASE DOMAIN-CONTAINING PROTEIN"/>
    <property type="match status" value="1"/>
</dbReference>
<evidence type="ECO:0000313" key="3">
    <source>
        <dbReference type="Proteomes" id="UP000447833"/>
    </source>
</evidence>
<dbReference type="Pfam" id="PF22636">
    <property type="entry name" value="FlK"/>
    <property type="match status" value="1"/>
</dbReference>
<organism evidence="2 3">
    <name type="scientific">Guptibacillus hwajinpoensis</name>
    <dbReference type="NCBI Taxonomy" id="208199"/>
    <lineage>
        <taxon>Bacteria</taxon>
        <taxon>Bacillati</taxon>
        <taxon>Bacillota</taxon>
        <taxon>Bacilli</taxon>
        <taxon>Bacillales</taxon>
        <taxon>Guptibacillaceae</taxon>
        <taxon>Guptibacillus</taxon>
    </lineage>
</organism>